<feature type="chain" id="PRO_5046631769" evidence="2">
    <location>
        <begin position="25"/>
        <end position="441"/>
    </location>
</feature>
<feature type="domain" description="SLH" evidence="3">
    <location>
        <begin position="162"/>
        <end position="226"/>
    </location>
</feature>
<organism evidence="4 5">
    <name type="scientific">Trichocoleus desertorum GB2-A4</name>
    <dbReference type="NCBI Taxonomy" id="2933944"/>
    <lineage>
        <taxon>Bacteria</taxon>
        <taxon>Bacillati</taxon>
        <taxon>Cyanobacteriota</taxon>
        <taxon>Cyanophyceae</taxon>
        <taxon>Leptolyngbyales</taxon>
        <taxon>Trichocoleusaceae</taxon>
        <taxon>Trichocoleus</taxon>
    </lineage>
</organism>
<dbReference type="RefSeq" id="WP_190441082.1">
    <property type="nucleotide sequence ID" value="NZ_JAMPKM010000016.1"/>
</dbReference>
<dbReference type="Pfam" id="PF00395">
    <property type="entry name" value="SLH"/>
    <property type="match status" value="3"/>
</dbReference>
<evidence type="ECO:0000313" key="4">
    <source>
        <dbReference type="EMBL" id="MEP0819784.1"/>
    </source>
</evidence>
<sequence length="441" mass="46938">MTGFSRWTAKSTALLALGLTTVVAAPVVAPIVMTAPASAAELSDVRDHWARPFIEKLADENIITGFPDGTYKPNQAVTRAQFAAIVRKAFNKDRIRSSRGFADVSSNYWAASAIDAAYETGFLSGYPNNQFRPDEQIPRVQVLVSLSSGLTLKADQATASTLGVYADARQIPTYATEGVAAATEDNIVVNYPNVSYLNPNDVATRAEVAAFVYQALVKSGRLQPLATQIDVNRYIVKSNTSGTNANTGGQPPSTGTQTTQNPELRIAQGTKVNVKYEASDKVVVAPGESINMTVTTASDIKNSQGKVLVPANSRLEGQLIPRYSGSTFLGTQFVAQRLLVGTQTYNNLNVTSPLVTAKAPEEAKRQSLEDTAITAAARTIADTVLGRSVKPADILTTILTGRTPGTTPTTNTQNQLVIIDPETDLPLTFGSDFYLSAIAGS</sequence>
<keyword evidence="5" id="KW-1185">Reference proteome</keyword>
<dbReference type="PANTHER" id="PTHR43308:SF5">
    <property type="entry name" value="S-LAYER PROTEIN _ PEPTIDOGLYCAN ENDO-BETA-N-ACETYLGLUCOSAMINIDASE"/>
    <property type="match status" value="1"/>
</dbReference>
<evidence type="ECO:0000256" key="1">
    <source>
        <dbReference type="SAM" id="MobiDB-lite"/>
    </source>
</evidence>
<feature type="compositionally biased region" description="Low complexity" evidence="1">
    <location>
        <begin position="246"/>
        <end position="260"/>
    </location>
</feature>
<dbReference type="Proteomes" id="UP001464891">
    <property type="component" value="Unassembled WGS sequence"/>
</dbReference>
<comment type="caution">
    <text evidence="4">The sequence shown here is derived from an EMBL/GenBank/DDBJ whole genome shotgun (WGS) entry which is preliminary data.</text>
</comment>
<feature type="domain" description="SLH" evidence="3">
    <location>
        <begin position="101"/>
        <end position="160"/>
    </location>
</feature>
<feature type="signal peptide" evidence="2">
    <location>
        <begin position="1"/>
        <end position="24"/>
    </location>
</feature>
<evidence type="ECO:0000256" key="2">
    <source>
        <dbReference type="SAM" id="SignalP"/>
    </source>
</evidence>
<evidence type="ECO:0000259" key="3">
    <source>
        <dbReference type="PROSITE" id="PS51272"/>
    </source>
</evidence>
<evidence type="ECO:0000313" key="5">
    <source>
        <dbReference type="Proteomes" id="UP001464891"/>
    </source>
</evidence>
<reference evidence="4 5" key="1">
    <citation type="submission" date="2022-04" db="EMBL/GenBank/DDBJ databases">
        <title>Positive selection, recombination, and allopatry shape intraspecific diversity of widespread and dominant cyanobacteria.</title>
        <authorList>
            <person name="Wei J."/>
            <person name="Shu W."/>
            <person name="Hu C."/>
        </authorList>
    </citation>
    <scope>NUCLEOTIDE SEQUENCE [LARGE SCALE GENOMIC DNA]</scope>
    <source>
        <strain evidence="4 5">GB2-A4</strain>
    </source>
</reference>
<protein>
    <submittedName>
        <fullName evidence="4">S-layer homology domain-containing protein</fullName>
    </submittedName>
</protein>
<dbReference type="EMBL" id="JAMPKM010000016">
    <property type="protein sequence ID" value="MEP0819784.1"/>
    <property type="molecule type" value="Genomic_DNA"/>
</dbReference>
<name>A0ABV0JDQ6_9CYAN</name>
<feature type="region of interest" description="Disordered" evidence="1">
    <location>
        <begin position="240"/>
        <end position="260"/>
    </location>
</feature>
<accession>A0ABV0JDQ6</accession>
<dbReference type="PROSITE" id="PS51272">
    <property type="entry name" value="SLH"/>
    <property type="match status" value="3"/>
</dbReference>
<keyword evidence="2" id="KW-0732">Signal</keyword>
<dbReference type="PANTHER" id="PTHR43308">
    <property type="entry name" value="OUTER MEMBRANE PROTEIN ALPHA-RELATED"/>
    <property type="match status" value="1"/>
</dbReference>
<dbReference type="InterPro" id="IPR051465">
    <property type="entry name" value="Cell_Envelope_Struct_Comp"/>
</dbReference>
<proteinExistence type="predicted"/>
<dbReference type="InterPro" id="IPR001119">
    <property type="entry name" value="SLH_dom"/>
</dbReference>
<feature type="domain" description="SLH" evidence="3">
    <location>
        <begin position="37"/>
        <end position="100"/>
    </location>
</feature>
<gene>
    <name evidence="4" type="ORF">NC998_22035</name>
</gene>